<feature type="transmembrane region" description="Helical" evidence="2">
    <location>
        <begin position="12"/>
        <end position="31"/>
    </location>
</feature>
<keyword evidence="5" id="KW-1185">Reference proteome</keyword>
<feature type="transmembrane region" description="Helical" evidence="2">
    <location>
        <begin position="51"/>
        <end position="71"/>
    </location>
</feature>
<comment type="similarity">
    <text evidence="1">Belongs to the polysaccharide synthase family.</text>
</comment>
<evidence type="ECO:0000256" key="1">
    <source>
        <dbReference type="ARBA" id="ARBA00007430"/>
    </source>
</evidence>
<evidence type="ECO:0000256" key="2">
    <source>
        <dbReference type="SAM" id="Phobius"/>
    </source>
</evidence>
<keyword evidence="2" id="KW-0472">Membrane</keyword>
<feature type="domain" description="Polysaccharide biosynthesis protein CapD-like" evidence="3">
    <location>
        <begin position="286"/>
        <end position="569"/>
    </location>
</feature>
<dbReference type="SUPFAM" id="SSF51735">
    <property type="entry name" value="NAD(P)-binding Rossmann-fold domains"/>
    <property type="match status" value="2"/>
</dbReference>
<dbReference type="CDD" id="cd05237">
    <property type="entry name" value="UDP_invert_4-6DH_SDR_e"/>
    <property type="match status" value="1"/>
</dbReference>
<proteinExistence type="inferred from homology"/>
<keyword evidence="2" id="KW-0812">Transmembrane</keyword>
<keyword evidence="2" id="KW-1133">Transmembrane helix</keyword>
<dbReference type="InterPro" id="IPR036291">
    <property type="entry name" value="NAD(P)-bd_dom_sf"/>
</dbReference>
<dbReference type="Proteomes" id="UP000633943">
    <property type="component" value="Unassembled WGS sequence"/>
</dbReference>
<dbReference type="InterPro" id="IPR003869">
    <property type="entry name" value="Polysac_CapD-like"/>
</dbReference>
<dbReference type="Gene3D" id="3.40.50.720">
    <property type="entry name" value="NAD(P)-binding Rossmann-like Domain"/>
    <property type="match status" value="2"/>
</dbReference>
<sequence>MGRWFQRMRSRVLVLAYDLVMLALAWALAYWTRFNLGHVPAEFVAEAGRMLPLVVLVVGSVYWGFGLYRGVWRFASLTDLAKIVQAVLVGTTLLLAILFVFNRVAYVPRSLPMLFVVYQIMLLAGPRLMYRWVKDRRIDPGTGKRVLIVGAGSDGEMLVRDLLQDRDAGYLPIAFVDDHHHRLGRTLHGVPIRGTIDELPRVVDVFGIDLILLARPNATAREMQRMVDLCEATGKPFRTVPPTKDLVAGRVAAGQLRQVSIEDLLGRDPVSLDWAGIRRSLSDHVVLVSGAGGSIGAELCRQLCRCNPRLLILIDHSEFNLYSIETELLESPDAPPIARHLLSVTDAVDVQQVFERYRPQVVFHAAAYKHVPLLEDQVEAAVRNNVIGTQVMAQAAAACACERFVLISTDKAVNPTNVMGATKRLAELICQAQDSRAASRFMTVRFGNVLGSAGSVVPRFQRQIERGGPVTVTHPDIERFFMTIPEACQLIMQAAAIGDDADTFVLDMGEPVKIRYLAEQMILLSGYQPGPDIQIRYTGLRPGEKLYEDLFYPAECLVDTPHPRIHIARQTQSFDREQLAAALQEIHAALEVRDRDGLVAALKHAVPAWECGGGEDYYASTGQQRHTDGECLAG</sequence>
<protein>
    <submittedName>
        <fullName evidence="4">NAD-dependent epimerase/dehydratase family protein</fullName>
    </submittedName>
</protein>
<dbReference type="Pfam" id="PF02719">
    <property type="entry name" value="Polysacc_synt_2"/>
    <property type="match status" value="1"/>
</dbReference>
<dbReference type="PANTHER" id="PTHR43318:SF1">
    <property type="entry name" value="POLYSACCHARIDE BIOSYNTHESIS PROTEIN EPSC-RELATED"/>
    <property type="match status" value="1"/>
</dbReference>
<evidence type="ECO:0000313" key="5">
    <source>
        <dbReference type="Proteomes" id="UP000633943"/>
    </source>
</evidence>
<comment type="caution">
    <text evidence="4">The sequence shown here is derived from an EMBL/GenBank/DDBJ whole genome shotgun (WGS) entry which is preliminary data.</text>
</comment>
<evidence type="ECO:0000313" key="4">
    <source>
        <dbReference type="EMBL" id="NMG16637.1"/>
    </source>
</evidence>
<reference evidence="4 5" key="1">
    <citation type="submission" date="2019-12" db="EMBL/GenBank/DDBJ databases">
        <title>Comparative genomics gives insights into the taxonomy of the Azoarcus-Aromatoleum group and reveals separate origins of nif in the plant-associated Azoarcus and non-plant-associated Aromatoleum sub-groups.</title>
        <authorList>
            <person name="Lafos M."/>
            <person name="Maluk M."/>
            <person name="Batista M."/>
            <person name="Junghare M."/>
            <person name="Carmona M."/>
            <person name="Faoro H."/>
            <person name="Cruz L.M."/>
            <person name="Battistoni F."/>
            <person name="De Souza E."/>
            <person name="Pedrosa F."/>
            <person name="Chen W.-M."/>
            <person name="Poole P.S."/>
            <person name="Dixon R.A."/>
            <person name="James E.K."/>
        </authorList>
    </citation>
    <scope>NUCLEOTIDE SEQUENCE [LARGE SCALE GENOMIC DNA]</scope>
    <source>
        <strain evidence="4 5">PbN1</strain>
    </source>
</reference>
<dbReference type="PANTHER" id="PTHR43318">
    <property type="entry name" value="UDP-N-ACETYLGLUCOSAMINE 4,6-DEHYDRATASE"/>
    <property type="match status" value="1"/>
</dbReference>
<gene>
    <name evidence="4" type="ORF">GPA24_14000</name>
</gene>
<dbReference type="Pfam" id="PF13727">
    <property type="entry name" value="CoA_binding_3"/>
    <property type="match status" value="1"/>
</dbReference>
<name>A0ABX1NYZ0_9RHOO</name>
<dbReference type="InterPro" id="IPR051203">
    <property type="entry name" value="Polysaccharide_Synthase-Rel"/>
</dbReference>
<organism evidence="4 5">
    <name type="scientific">Aromatoleum bremense</name>
    <dbReference type="NCBI Taxonomy" id="76115"/>
    <lineage>
        <taxon>Bacteria</taxon>
        <taxon>Pseudomonadati</taxon>
        <taxon>Pseudomonadota</taxon>
        <taxon>Betaproteobacteria</taxon>
        <taxon>Rhodocyclales</taxon>
        <taxon>Rhodocyclaceae</taxon>
        <taxon>Aromatoleum</taxon>
    </lineage>
</organism>
<accession>A0ABX1NYZ0</accession>
<feature type="transmembrane region" description="Helical" evidence="2">
    <location>
        <begin position="83"/>
        <end position="105"/>
    </location>
</feature>
<dbReference type="EMBL" id="WTVP01000042">
    <property type="protein sequence ID" value="NMG16637.1"/>
    <property type="molecule type" value="Genomic_DNA"/>
</dbReference>
<evidence type="ECO:0000259" key="3">
    <source>
        <dbReference type="Pfam" id="PF02719"/>
    </source>
</evidence>